<proteinExistence type="predicted"/>
<feature type="non-terminal residue" evidence="1">
    <location>
        <position position="1"/>
    </location>
</feature>
<dbReference type="Proteomes" id="UP000677228">
    <property type="component" value="Unassembled WGS sequence"/>
</dbReference>
<dbReference type="EMBL" id="CAJOBC010009417">
    <property type="protein sequence ID" value="CAF3987457.1"/>
    <property type="molecule type" value="Genomic_DNA"/>
</dbReference>
<dbReference type="Proteomes" id="UP000681722">
    <property type="component" value="Unassembled WGS sequence"/>
</dbReference>
<dbReference type="EMBL" id="CAJNOQ010009413">
    <property type="protein sequence ID" value="CAF1224360.1"/>
    <property type="molecule type" value="Genomic_DNA"/>
</dbReference>
<reference evidence="1" key="1">
    <citation type="submission" date="2021-02" db="EMBL/GenBank/DDBJ databases">
        <authorList>
            <person name="Nowell W R."/>
        </authorList>
    </citation>
    <scope>NUCLEOTIDE SEQUENCE</scope>
</reference>
<evidence type="ECO:0000313" key="4">
    <source>
        <dbReference type="EMBL" id="CAF4074160.1"/>
    </source>
</evidence>
<evidence type="ECO:0000313" key="1">
    <source>
        <dbReference type="EMBL" id="CAF1224360.1"/>
    </source>
</evidence>
<accession>A0A814Y3L6</accession>
<gene>
    <name evidence="1" type="ORF">GPM918_LOCUS24849</name>
    <name evidence="2" type="ORF">OVA965_LOCUS27067</name>
    <name evidence="3" type="ORF">SRO942_LOCUS24853</name>
    <name evidence="4" type="ORF">TMI583_LOCUS27807</name>
</gene>
<keyword evidence="5" id="KW-1185">Reference proteome</keyword>
<name>A0A814Y3L6_9BILA</name>
<evidence type="ECO:0000313" key="3">
    <source>
        <dbReference type="EMBL" id="CAF3987457.1"/>
    </source>
</evidence>
<evidence type="ECO:0000313" key="5">
    <source>
        <dbReference type="Proteomes" id="UP000663829"/>
    </source>
</evidence>
<sequence length="38" mass="4257">MECAVQEPRDNGTTVNHHNIKCELKQTSSTKNILDATE</sequence>
<organism evidence="1 5">
    <name type="scientific">Didymodactylos carnosus</name>
    <dbReference type="NCBI Taxonomy" id="1234261"/>
    <lineage>
        <taxon>Eukaryota</taxon>
        <taxon>Metazoa</taxon>
        <taxon>Spiralia</taxon>
        <taxon>Gnathifera</taxon>
        <taxon>Rotifera</taxon>
        <taxon>Eurotatoria</taxon>
        <taxon>Bdelloidea</taxon>
        <taxon>Philodinida</taxon>
        <taxon>Philodinidae</taxon>
        <taxon>Didymodactylos</taxon>
    </lineage>
</organism>
<dbReference type="EMBL" id="CAJNOK010017668">
    <property type="protein sequence ID" value="CAF1268467.1"/>
    <property type="molecule type" value="Genomic_DNA"/>
</dbReference>
<comment type="caution">
    <text evidence="1">The sequence shown here is derived from an EMBL/GenBank/DDBJ whole genome shotgun (WGS) entry which is preliminary data.</text>
</comment>
<dbReference type="EMBL" id="CAJOBA010039224">
    <property type="protein sequence ID" value="CAF4074160.1"/>
    <property type="molecule type" value="Genomic_DNA"/>
</dbReference>
<dbReference type="AlphaFoldDB" id="A0A814Y3L6"/>
<dbReference type="Proteomes" id="UP000682733">
    <property type="component" value="Unassembled WGS sequence"/>
</dbReference>
<dbReference type="Proteomes" id="UP000663829">
    <property type="component" value="Unassembled WGS sequence"/>
</dbReference>
<evidence type="ECO:0000313" key="2">
    <source>
        <dbReference type="EMBL" id="CAF1268467.1"/>
    </source>
</evidence>
<protein>
    <submittedName>
        <fullName evidence="1">Uncharacterized protein</fullName>
    </submittedName>
</protein>